<gene>
    <name evidence="1" type="ORF">O1611_g942</name>
</gene>
<comment type="caution">
    <text evidence="1">The sequence shown here is derived from an EMBL/GenBank/DDBJ whole genome shotgun (WGS) entry which is preliminary data.</text>
</comment>
<proteinExistence type="predicted"/>
<dbReference type="Proteomes" id="UP001153332">
    <property type="component" value="Unassembled WGS sequence"/>
</dbReference>
<accession>A0ACC2JYT2</accession>
<evidence type="ECO:0000313" key="2">
    <source>
        <dbReference type="Proteomes" id="UP001153332"/>
    </source>
</evidence>
<reference evidence="1" key="1">
    <citation type="submission" date="2022-12" db="EMBL/GenBank/DDBJ databases">
        <title>Genome Sequence of Lasiodiplodia mahajangana.</title>
        <authorList>
            <person name="Buettner E."/>
        </authorList>
    </citation>
    <scope>NUCLEOTIDE SEQUENCE</scope>
    <source>
        <strain evidence="1">VT137</strain>
    </source>
</reference>
<dbReference type="EMBL" id="JAPUUL010000097">
    <property type="protein sequence ID" value="KAJ8132680.1"/>
    <property type="molecule type" value="Genomic_DNA"/>
</dbReference>
<keyword evidence="2" id="KW-1185">Reference proteome</keyword>
<protein>
    <submittedName>
        <fullName evidence="1">Uncharacterized protein</fullName>
    </submittedName>
</protein>
<evidence type="ECO:0000313" key="1">
    <source>
        <dbReference type="EMBL" id="KAJ8132680.1"/>
    </source>
</evidence>
<organism evidence="1 2">
    <name type="scientific">Lasiodiplodia mahajangana</name>
    <dbReference type="NCBI Taxonomy" id="1108764"/>
    <lineage>
        <taxon>Eukaryota</taxon>
        <taxon>Fungi</taxon>
        <taxon>Dikarya</taxon>
        <taxon>Ascomycota</taxon>
        <taxon>Pezizomycotina</taxon>
        <taxon>Dothideomycetes</taxon>
        <taxon>Dothideomycetes incertae sedis</taxon>
        <taxon>Botryosphaeriales</taxon>
        <taxon>Botryosphaeriaceae</taxon>
        <taxon>Lasiodiplodia</taxon>
    </lineage>
</organism>
<sequence>MAAKAEASSGSLSGNRTATRGPIVPRKSTTSCPDKTTLQKGASPDKGTESIDDSSTSIELVGDEALWELEGLERQDVLRPHADSDAPEAASALIPPAVVGAAEPK</sequence>
<name>A0ACC2JYT2_9PEZI</name>